<evidence type="ECO:0000259" key="2">
    <source>
        <dbReference type="Pfam" id="PF16344"/>
    </source>
</evidence>
<sequence>MEQEKDAQYYAALIFKQLKGAITAEEQQELDSWLEEDIRNQELLASLHNKEVISKEIAFFDGIDVAADWEAVAARTRFKPAARVVAWKRIARWSVAAALLAGIVLLYRWQQGSKEVTPEMVVSGTAKFKNDVLPGSNKAVLQLANGQTMSLNDSSTNPITEEDGTKIAQQTGQLVYNNGAADKDGEEMLFNTLSTPRAGQYQLTLPDGTKVWLNASSAIRFPLRFSSKERLVELTGEGYFEVAKNSAPFRVMVNGMEVAVLGTHFNITAYNGVTKTTLTEGAVKIRLADKRSWQLAPGQQAVVKQDAVQVAYADVEKAIAWKEGVFYFKDDDFEDIMEQIARWYDLDIQIKGKIPGKRISGNINREARLSQVLEMLNFVSGATFSIDGKKVTAVF</sequence>
<dbReference type="Gene3D" id="2.60.120.1440">
    <property type="match status" value="1"/>
</dbReference>
<dbReference type="PANTHER" id="PTHR30273:SF2">
    <property type="entry name" value="PROTEIN FECR"/>
    <property type="match status" value="1"/>
</dbReference>
<dbReference type="Gene3D" id="3.55.50.30">
    <property type="match status" value="1"/>
</dbReference>
<accession>A0ABV2TB33</accession>
<name>A0ABV2TB33_9BACT</name>
<dbReference type="InterPro" id="IPR032508">
    <property type="entry name" value="FecR_C"/>
</dbReference>
<feature type="domain" description="Protein FecR C-terminal" evidence="2">
    <location>
        <begin position="326"/>
        <end position="392"/>
    </location>
</feature>
<dbReference type="InterPro" id="IPR006860">
    <property type="entry name" value="FecR"/>
</dbReference>
<dbReference type="PANTHER" id="PTHR30273">
    <property type="entry name" value="PERIPLASMIC SIGNAL SENSOR AND SIGMA FACTOR ACTIVATOR FECR-RELATED"/>
    <property type="match status" value="1"/>
</dbReference>
<organism evidence="3 4">
    <name type="scientific">Chitinophaga defluvii</name>
    <dbReference type="NCBI Taxonomy" id="3163343"/>
    <lineage>
        <taxon>Bacteria</taxon>
        <taxon>Pseudomonadati</taxon>
        <taxon>Bacteroidota</taxon>
        <taxon>Chitinophagia</taxon>
        <taxon>Chitinophagales</taxon>
        <taxon>Chitinophagaceae</taxon>
        <taxon>Chitinophaga</taxon>
    </lineage>
</organism>
<dbReference type="InterPro" id="IPR012373">
    <property type="entry name" value="Ferrdict_sens_TM"/>
</dbReference>
<keyword evidence="4" id="KW-1185">Reference proteome</keyword>
<protein>
    <submittedName>
        <fullName evidence="3">FecR domain-containing protein</fullName>
    </submittedName>
</protein>
<proteinExistence type="predicted"/>
<evidence type="ECO:0000313" key="3">
    <source>
        <dbReference type="EMBL" id="MET7000246.1"/>
    </source>
</evidence>
<evidence type="ECO:0000313" key="4">
    <source>
        <dbReference type="Proteomes" id="UP001549749"/>
    </source>
</evidence>
<reference evidence="3 4" key="1">
    <citation type="submission" date="2024-06" db="EMBL/GenBank/DDBJ databases">
        <title>Chitinophaga defluvii sp. nov., isolated from municipal sewage.</title>
        <authorList>
            <person name="Zhang L."/>
        </authorList>
    </citation>
    <scope>NUCLEOTIDE SEQUENCE [LARGE SCALE GENOMIC DNA]</scope>
    <source>
        <strain evidence="3 4">H8</strain>
    </source>
</reference>
<evidence type="ECO:0000259" key="1">
    <source>
        <dbReference type="Pfam" id="PF04773"/>
    </source>
</evidence>
<dbReference type="Pfam" id="PF16344">
    <property type="entry name" value="FecR_C"/>
    <property type="match status" value="1"/>
</dbReference>
<dbReference type="Proteomes" id="UP001549749">
    <property type="component" value="Unassembled WGS sequence"/>
</dbReference>
<gene>
    <name evidence="3" type="ORF">ABR189_22835</name>
</gene>
<dbReference type="RefSeq" id="WP_354662806.1">
    <property type="nucleotide sequence ID" value="NZ_JBEXAC010000002.1"/>
</dbReference>
<comment type="caution">
    <text evidence="3">The sequence shown here is derived from an EMBL/GenBank/DDBJ whole genome shotgun (WGS) entry which is preliminary data.</text>
</comment>
<dbReference type="EMBL" id="JBEXAC010000002">
    <property type="protein sequence ID" value="MET7000246.1"/>
    <property type="molecule type" value="Genomic_DNA"/>
</dbReference>
<feature type="domain" description="FecR protein" evidence="1">
    <location>
        <begin position="192"/>
        <end position="284"/>
    </location>
</feature>
<dbReference type="Pfam" id="PF04773">
    <property type="entry name" value="FecR"/>
    <property type="match status" value="1"/>
</dbReference>